<dbReference type="InterPro" id="IPR042421">
    <property type="entry name" value="C3orf33-like"/>
</dbReference>
<evidence type="ECO:0000313" key="1">
    <source>
        <dbReference type="EMBL" id="CAK7894566.1"/>
    </source>
</evidence>
<name>A0AAV1SZT1_9STRA</name>
<dbReference type="PANTHER" id="PTHR28434:SF1">
    <property type="entry name" value="PROTEIN C3ORF33"/>
    <property type="match status" value="1"/>
</dbReference>
<comment type="caution">
    <text evidence="1">The sequence shown here is derived from an EMBL/GenBank/DDBJ whole genome shotgun (WGS) entry which is preliminary data.</text>
</comment>
<gene>
    <name evidence="1" type="ORF">PM001_LOCUS829</name>
</gene>
<sequence>MSFSSNPRVATSLKRKSQLSTFYGWLTYVHLENFIMSDSPGQNREGDLVEDSARKLDTPIPRTTHGVPPAQNDGNNEEIGELRRQVGRFVVHTQQTFDSHLMLFRMGLLVTVATSVMASLKLSGLLSRFNHVDDIPLWQFARRKKLRVRMVRQSRQDASVMYVYHTPLLQRTVLQDVLPSRLHTEDHGRKKKEEETKSDLIAIRPFGVRVDESSVEWIDSNFVSSHQYMTIQLLQRHVESSGSLAICNIALRRPLRNRDFAQELVSHGYAECIPEDLEKYDNGSHSANLSPLAKRLKDLKAAQKRAQIMQYGIWNDWQADKLTDRVFSVARRTTIKGFQNVVDRIRH</sequence>
<protein>
    <submittedName>
        <fullName evidence="1">Uncharacterized protein</fullName>
    </submittedName>
</protein>
<evidence type="ECO:0000313" key="2">
    <source>
        <dbReference type="Proteomes" id="UP001162060"/>
    </source>
</evidence>
<accession>A0AAV1SZT1</accession>
<dbReference type="EMBL" id="CAKLBY020000004">
    <property type="protein sequence ID" value="CAK7894566.1"/>
    <property type="molecule type" value="Genomic_DNA"/>
</dbReference>
<reference evidence="1" key="1">
    <citation type="submission" date="2024-01" db="EMBL/GenBank/DDBJ databases">
        <authorList>
            <person name="Webb A."/>
        </authorList>
    </citation>
    <scope>NUCLEOTIDE SEQUENCE</scope>
    <source>
        <strain evidence="1">Pm1</strain>
    </source>
</reference>
<dbReference type="PANTHER" id="PTHR28434">
    <property type="entry name" value="PROTEIN C3ORF33"/>
    <property type="match status" value="1"/>
</dbReference>
<dbReference type="InterPro" id="IPR035437">
    <property type="entry name" value="SNase_OB-fold_sf"/>
</dbReference>
<dbReference type="Proteomes" id="UP001162060">
    <property type="component" value="Unassembled WGS sequence"/>
</dbReference>
<dbReference type="AlphaFoldDB" id="A0AAV1SZT1"/>
<dbReference type="Gene3D" id="2.40.50.90">
    <property type="match status" value="1"/>
</dbReference>
<organism evidence="1 2">
    <name type="scientific">Peronospora matthiolae</name>
    <dbReference type="NCBI Taxonomy" id="2874970"/>
    <lineage>
        <taxon>Eukaryota</taxon>
        <taxon>Sar</taxon>
        <taxon>Stramenopiles</taxon>
        <taxon>Oomycota</taxon>
        <taxon>Peronosporomycetes</taxon>
        <taxon>Peronosporales</taxon>
        <taxon>Peronosporaceae</taxon>
        <taxon>Peronospora</taxon>
    </lineage>
</organism>
<proteinExistence type="predicted"/>